<evidence type="ECO:0000313" key="3">
    <source>
        <dbReference type="EMBL" id="KAF3969707.1"/>
    </source>
</evidence>
<dbReference type="PANTHER" id="PTHR32009:SF106">
    <property type="entry name" value="TIR DOMAIN-CONTAINING PROTEIN"/>
    <property type="match status" value="1"/>
</dbReference>
<organism evidence="3 4">
    <name type="scientific">Castanea mollissima</name>
    <name type="common">Chinese chestnut</name>
    <dbReference type="NCBI Taxonomy" id="60419"/>
    <lineage>
        <taxon>Eukaryota</taxon>
        <taxon>Viridiplantae</taxon>
        <taxon>Streptophyta</taxon>
        <taxon>Embryophyta</taxon>
        <taxon>Tracheophyta</taxon>
        <taxon>Spermatophyta</taxon>
        <taxon>Magnoliopsida</taxon>
        <taxon>eudicotyledons</taxon>
        <taxon>Gunneridae</taxon>
        <taxon>Pentapetalae</taxon>
        <taxon>rosids</taxon>
        <taxon>fabids</taxon>
        <taxon>Fagales</taxon>
        <taxon>Fagaceae</taxon>
        <taxon>Castanea</taxon>
    </lineage>
</organism>
<keyword evidence="1" id="KW-0520">NAD</keyword>
<dbReference type="GO" id="GO:0007165">
    <property type="term" value="P:signal transduction"/>
    <property type="evidence" value="ECO:0007669"/>
    <property type="project" value="InterPro"/>
</dbReference>
<evidence type="ECO:0000259" key="2">
    <source>
        <dbReference type="PROSITE" id="PS50104"/>
    </source>
</evidence>
<dbReference type="PANTHER" id="PTHR32009">
    <property type="entry name" value="TMV RESISTANCE PROTEIN N-LIKE"/>
    <property type="match status" value="1"/>
</dbReference>
<dbReference type="Gene3D" id="3.40.50.10140">
    <property type="entry name" value="Toll/interleukin-1 receptor homology (TIR) domain"/>
    <property type="match status" value="1"/>
</dbReference>
<dbReference type="Proteomes" id="UP000737018">
    <property type="component" value="Unassembled WGS sequence"/>
</dbReference>
<dbReference type="SMART" id="SM00255">
    <property type="entry name" value="TIR"/>
    <property type="match status" value="1"/>
</dbReference>
<protein>
    <recommendedName>
        <fullName evidence="2">TIR domain-containing protein</fullName>
    </recommendedName>
</protein>
<dbReference type="AlphaFoldDB" id="A0A8J4RQU4"/>
<evidence type="ECO:0000313" key="4">
    <source>
        <dbReference type="Proteomes" id="UP000737018"/>
    </source>
</evidence>
<dbReference type="EMBL" id="JRKL02000617">
    <property type="protein sequence ID" value="KAF3969707.1"/>
    <property type="molecule type" value="Genomic_DNA"/>
</dbReference>
<dbReference type="FunFam" id="3.40.50.10140:FF:000007">
    <property type="entry name" value="Disease resistance protein (TIR-NBS-LRR class)"/>
    <property type="match status" value="1"/>
</dbReference>
<dbReference type="Pfam" id="PF01582">
    <property type="entry name" value="TIR"/>
    <property type="match status" value="1"/>
</dbReference>
<dbReference type="SUPFAM" id="SSF52200">
    <property type="entry name" value="Toll/Interleukin receptor TIR domain"/>
    <property type="match status" value="1"/>
</dbReference>
<dbReference type="InterPro" id="IPR035897">
    <property type="entry name" value="Toll_tir_struct_dom_sf"/>
</dbReference>
<proteinExistence type="predicted"/>
<accession>A0A8J4RQU4</accession>
<gene>
    <name evidence="3" type="ORF">CMV_006520</name>
</gene>
<name>A0A8J4RQU4_9ROSI</name>
<dbReference type="InterPro" id="IPR000157">
    <property type="entry name" value="TIR_dom"/>
</dbReference>
<dbReference type="PROSITE" id="PS50104">
    <property type="entry name" value="TIR"/>
    <property type="match status" value="1"/>
</dbReference>
<feature type="domain" description="TIR" evidence="2">
    <location>
        <begin position="21"/>
        <end position="188"/>
    </location>
</feature>
<sequence>MAFLTNEGASSSSSSSSTHRWNYDVFLSFRGEDTRYNFTGHLYKALCDQGFNTFIDNDLQRGEEISMELLKAIELSMISIVVFSKNFASSTWCLNELIKIFECRRNGQLVIPIFYKVSPSEIRNQDGEFGIALAEHEEKFKDNIEKIQRWRTTLTEVANLSGFPYNDSYIESEFEFIQRVIKEISSTKSNRMPLFVAKYPVGINIRAEAVELLLDMELNDVCMVGIYGLGGIEKSFNKNQKSLNNVVGYGVIRMLINY</sequence>
<comment type="caution">
    <text evidence="3">The sequence shown here is derived from an EMBL/GenBank/DDBJ whole genome shotgun (WGS) entry which is preliminary data.</text>
</comment>
<keyword evidence="4" id="KW-1185">Reference proteome</keyword>
<reference evidence="3" key="1">
    <citation type="submission" date="2020-03" db="EMBL/GenBank/DDBJ databases">
        <title>Castanea mollissima Vanexum genome sequencing.</title>
        <authorList>
            <person name="Staton M."/>
        </authorList>
    </citation>
    <scope>NUCLEOTIDE SEQUENCE</scope>
    <source>
        <tissue evidence="3">Leaf</tissue>
    </source>
</reference>
<evidence type="ECO:0000256" key="1">
    <source>
        <dbReference type="ARBA" id="ARBA00023027"/>
    </source>
</evidence>
<dbReference type="OrthoDB" id="1357022at2759"/>